<accession>A0A815EVG1</accession>
<organism evidence="1 2">
    <name type="scientific">Adineta ricciae</name>
    <name type="common">Rotifer</name>
    <dbReference type="NCBI Taxonomy" id="249248"/>
    <lineage>
        <taxon>Eukaryota</taxon>
        <taxon>Metazoa</taxon>
        <taxon>Spiralia</taxon>
        <taxon>Gnathifera</taxon>
        <taxon>Rotifera</taxon>
        <taxon>Eurotatoria</taxon>
        <taxon>Bdelloidea</taxon>
        <taxon>Adinetida</taxon>
        <taxon>Adinetidae</taxon>
        <taxon>Adineta</taxon>
    </lineage>
</organism>
<dbReference type="Proteomes" id="UP000663852">
    <property type="component" value="Unassembled WGS sequence"/>
</dbReference>
<reference evidence="1" key="1">
    <citation type="submission" date="2021-02" db="EMBL/GenBank/DDBJ databases">
        <authorList>
            <person name="Nowell W R."/>
        </authorList>
    </citation>
    <scope>NUCLEOTIDE SEQUENCE</scope>
</reference>
<gene>
    <name evidence="1" type="ORF">EDS130_LOCUS31608</name>
</gene>
<proteinExistence type="predicted"/>
<evidence type="ECO:0000313" key="2">
    <source>
        <dbReference type="Proteomes" id="UP000663852"/>
    </source>
</evidence>
<sequence length="239" mass="26238">MSGETTIFSWRERDEMYGLGEVINLIFISKYQRLLIRFQYNMYGSNPFAGGFGELASDFAINSLVPGGLNSPMGMIVDNMFGGNPNGGFGMGGGMGGNFGMGGGFGGHQPYGGGFGGGYNGGYGVINAKNPILVELAVLQTVKLSCETEHLTCDPFWKMPSEDQGTNFMYANTNTLINGNQNRSVCVLFPAKKFIDEKISFFAMAIHNETLENVLGRYEDYDNLHIPIYSTMDYFIRFV</sequence>
<name>A0A815EVG1_ADIRI</name>
<dbReference type="AlphaFoldDB" id="A0A815EVG1"/>
<evidence type="ECO:0000313" key="1">
    <source>
        <dbReference type="EMBL" id="CAF1319894.1"/>
    </source>
</evidence>
<protein>
    <submittedName>
        <fullName evidence="1">Uncharacterized protein</fullName>
    </submittedName>
</protein>
<dbReference type="EMBL" id="CAJNOJ010000233">
    <property type="protein sequence ID" value="CAF1319894.1"/>
    <property type="molecule type" value="Genomic_DNA"/>
</dbReference>
<comment type="caution">
    <text evidence="1">The sequence shown here is derived from an EMBL/GenBank/DDBJ whole genome shotgun (WGS) entry which is preliminary data.</text>
</comment>